<gene>
    <name evidence="7" type="primary">MBD2_0</name>
    <name evidence="7" type="ORF">FJT64_020028</name>
</gene>
<evidence type="ECO:0000256" key="2">
    <source>
        <dbReference type="ARBA" id="ARBA00023015"/>
    </source>
</evidence>
<dbReference type="GO" id="GO:0005654">
    <property type="term" value="C:nucleoplasm"/>
    <property type="evidence" value="ECO:0007669"/>
    <property type="project" value="UniProtKB-ARBA"/>
</dbReference>
<dbReference type="Pfam" id="PF16564">
    <property type="entry name" value="MBDa"/>
    <property type="match status" value="1"/>
</dbReference>
<dbReference type="InterPro" id="IPR032343">
    <property type="entry name" value="MBD2/MBD3_p55-bd"/>
</dbReference>
<organism evidence="7 8">
    <name type="scientific">Amphibalanus amphitrite</name>
    <name type="common">Striped barnacle</name>
    <name type="synonym">Balanus amphitrite</name>
    <dbReference type="NCBI Taxonomy" id="1232801"/>
    <lineage>
        <taxon>Eukaryota</taxon>
        <taxon>Metazoa</taxon>
        <taxon>Ecdysozoa</taxon>
        <taxon>Arthropoda</taxon>
        <taxon>Crustacea</taxon>
        <taxon>Multicrustacea</taxon>
        <taxon>Cirripedia</taxon>
        <taxon>Thoracica</taxon>
        <taxon>Thoracicalcarea</taxon>
        <taxon>Balanomorpha</taxon>
        <taxon>Balanoidea</taxon>
        <taxon>Balanidae</taxon>
        <taxon>Amphibalaninae</taxon>
        <taxon>Amphibalanus</taxon>
    </lineage>
</organism>
<dbReference type="Proteomes" id="UP000440578">
    <property type="component" value="Unassembled WGS sequence"/>
</dbReference>
<protein>
    <submittedName>
        <fullName evidence="7">Methyl-CpG-binding domain protein 2</fullName>
    </submittedName>
</protein>
<dbReference type="GO" id="GO:0008327">
    <property type="term" value="F:methyl-CpG binding"/>
    <property type="evidence" value="ECO:0007669"/>
    <property type="project" value="TreeGrafter"/>
</dbReference>
<sequence length="227" mass="25179">MKGKCRSFSIKLLSPSGKKYRSKPELARALGNAVDLTYFDFQTGKMSSAKKDLRMKKTAQVDYGRGIRSDALLVPPIRQTASIFKQPITLVKNFPDGKVKTDHKPGQQEKPKQLFWEKSLQGLRACDISEQQLIGVQLPRALRHVGPSTDDAVALQSLATALHSGNTPITGQAAGRQMLEKNPGVFMNPQQPLVQSICITEEDVRQQEERVCRARKTLENALGSLRP</sequence>
<keyword evidence="4" id="KW-0804">Transcription</keyword>
<evidence type="ECO:0000256" key="4">
    <source>
        <dbReference type="ARBA" id="ARBA00023163"/>
    </source>
</evidence>
<evidence type="ECO:0000313" key="7">
    <source>
        <dbReference type="EMBL" id="KAF0308792.1"/>
    </source>
</evidence>
<feature type="domain" description="MBD" evidence="6">
    <location>
        <begin position="1"/>
        <end position="46"/>
    </location>
</feature>
<name>A0A6A4X3D4_AMPAM</name>
<dbReference type="EMBL" id="VIIS01000463">
    <property type="protein sequence ID" value="KAF0308792.1"/>
    <property type="molecule type" value="Genomic_DNA"/>
</dbReference>
<dbReference type="InterPro" id="IPR025884">
    <property type="entry name" value="MeCpG-bd_2/3_C_dom"/>
</dbReference>
<dbReference type="PANTHER" id="PTHR12396:SF0">
    <property type="entry name" value="METHYL-CPG BINDING DOMAIN PROTEIN-LIKE, ISOFORM C"/>
    <property type="match status" value="1"/>
</dbReference>
<dbReference type="PROSITE" id="PS50982">
    <property type="entry name" value="MBD"/>
    <property type="match status" value="1"/>
</dbReference>
<dbReference type="GO" id="GO:0000122">
    <property type="term" value="P:negative regulation of transcription by RNA polymerase II"/>
    <property type="evidence" value="ECO:0007669"/>
    <property type="project" value="TreeGrafter"/>
</dbReference>
<dbReference type="InterPro" id="IPR016177">
    <property type="entry name" value="DNA-bd_dom_sf"/>
</dbReference>
<dbReference type="PANTHER" id="PTHR12396">
    <property type="entry name" value="METHYL-CPG BINDING PROTEIN, MBD"/>
    <property type="match status" value="1"/>
</dbReference>
<comment type="subcellular location">
    <subcellularLocation>
        <location evidence="1">Nucleus</location>
    </subcellularLocation>
</comment>
<evidence type="ECO:0000256" key="1">
    <source>
        <dbReference type="ARBA" id="ARBA00004123"/>
    </source>
</evidence>
<dbReference type="Pfam" id="PF14048">
    <property type="entry name" value="MBD_C"/>
    <property type="match status" value="1"/>
</dbReference>
<dbReference type="AlphaFoldDB" id="A0A6A4X3D4"/>
<evidence type="ECO:0000256" key="5">
    <source>
        <dbReference type="ARBA" id="ARBA00023242"/>
    </source>
</evidence>
<dbReference type="GO" id="GO:0006346">
    <property type="term" value="P:DNA methylation-dependent constitutive heterochromatin formation"/>
    <property type="evidence" value="ECO:0007669"/>
    <property type="project" value="TreeGrafter"/>
</dbReference>
<comment type="caution">
    <text evidence="7">The sequence shown here is derived from an EMBL/GenBank/DDBJ whole genome shotgun (WGS) entry which is preliminary data.</text>
</comment>
<evidence type="ECO:0000256" key="3">
    <source>
        <dbReference type="ARBA" id="ARBA00023125"/>
    </source>
</evidence>
<keyword evidence="2" id="KW-0805">Transcription regulation</keyword>
<keyword evidence="5" id="KW-0539">Nucleus</keyword>
<accession>A0A6A4X3D4</accession>
<dbReference type="Gene3D" id="3.30.890.10">
    <property type="entry name" value="Methyl-cpg-binding Protein 2, Chain A"/>
    <property type="match status" value="1"/>
</dbReference>
<dbReference type="SUPFAM" id="SSF54171">
    <property type="entry name" value="DNA-binding domain"/>
    <property type="match status" value="1"/>
</dbReference>
<keyword evidence="8" id="KW-1185">Reference proteome</keyword>
<proteinExistence type="predicted"/>
<dbReference type="OrthoDB" id="10072024at2759"/>
<evidence type="ECO:0000259" key="6">
    <source>
        <dbReference type="PROSITE" id="PS50982"/>
    </source>
</evidence>
<evidence type="ECO:0000313" key="8">
    <source>
        <dbReference type="Proteomes" id="UP000440578"/>
    </source>
</evidence>
<keyword evidence="3" id="KW-0238">DNA-binding</keyword>
<reference evidence="7 8" key="1">
    <citation type="submission" date="2019-07" db="EMBL/GenBank/DDBJ databases">
        <title>Draft genome assembly of a fouling barnacle, Amphibalanus amphitrite (Darwin, 1854): The first reference genome for Thecostraca.</title>
        <authorList>
            <person name="Kim W."/>
        </authorList>
    </citation>
    <scope>NUCLEOTIDE SEQUENCE [LARGE SCALE GENOMIC DNA]</scope>
    <source>
        <strain evidence="7">SNU_AA5</strain>
        <tissue evidence="7">Soma without cirri and trophi</tissue>
    </source>
</reference>
<dbReference type="InterPro" id="IPR001739">
    <property type="entry name" value="Methyl_CpG_DNA-bd"/>
</dbReference>